<protein>
    <submittedName>
        <fullName evidence="1">Uncharacterized protein</fullName>
    </submittedName>
</protein>
<comment type="caution">
    <text evidence="1">The sequence shown here is derived from an EMBL/GenBank/DDBJ whole genome shotgun (WGS) entry which is preliminary data.</text>
</comment>
<evidence type="ECO:0000313" key="2">
    <source>
        <dbReference type="Proteomes" id="UP000186817"/>
    </source>
</evidence>
<keyword evidence="2" id="KW-1185">Reference proteome</keyword>
<dbReference type="EMBL" id="LSRX01002002">
    <property type="protein sequence ID" value="OLP76516.1"/>
    <property type="molecule type" value="Genomic_DNA"/>
</dbReference>
<evidence type="ECO:0000313" key="1">
    <source>
        <dbReference type="EMBL" id="OLP76516.1"/>
    </source>
</evidence>
<dbReference type="AlphaFoldDB" id="A0A1Q9C0S1"/>
<organism evidence="1 2">
    <name type="scientific">Symbiodinium microadriaticum</name>
    <name type="common">Dinoflagellate</name>
    <name type="synonym">Zooxanthella microadriatica</name>
    <dbReference type="NCBI Taxonomy" id="2951"/>
    <lineage>
        <taxon>Eukaryota</taxon>
        <taxon>Sar</taxon>
        <taxon>Alveolata</taxon>
        <taxon>Dinophyceae</taxon>
        <taxon>Suessiales</taxon>
        <taxon>Symbiodiniaceae</taxon>
        <taxon>Symbiodinium</taxon>
    </lineage>
</organism>
<proteinExistence type="predicted"/>
<name>A0A1Q9C0S1_SYMMI</name>
<dbReference type="Proteomes" id="UP000186817">
    <property type="component" value="Unassembled WGS sequence"/>
</dbReference>
<reference evidence="1 2" key="1">
    <citation type="submission" date="2016-02" db="EMBL/GenBank/DDBJ databases">
        <title>Genome analysis of coral dinoflagellate symbionts highlights evolutionary adaptations to a symbiotic lifestyle.</title>
        <authorList>
            <person name="Aranda M."/>
            <person name="Li Y."/>
            <person name="Liew Y.J."/>
            <person name="Baumgarten S."/>
            <person name="Simakov O."/>
            <person name="Wilson M."/>
            <person name="Piel J."/>
            <person name="Ashoor H."/>
            <person name="Bougouffa S."/>
            <person name="Bajic V.B."/>
            <person name="Ryu T."/>
            <person name="Ravasi T."/>
            <person name="Bayer T."/>
            <person name="Micklem G."/>
            <person name="Kim H."/>
            <person name="Bhak J."/>
            <person name="Lajeunesse T.C."/>
            <person name="Voolstra C.R."/>
        </authorList>
    </citation>
    <scope>NUCLEOTIDE SEQUENCE [LARGE SCALE GENOMIC DNA]</scope>
    <source>
        <strain evidence="1 2">CCMP2467</strain>
    </source>
</reference>
<gene>
    <name evidence="1" type="ORF">AK812_SmicGene43541</name>
</gene>
<sequence length="103" mass="11440">MEGHLDSFDVAVRELMRLLVTEGLGSGTPPLRLVLALEGLSPLALLPQYVHIAEQSPISPVVGFSIPVRCEKDWSQYQATNDNQRRRIADWSVPPVLTVSKFD</sequence>
<accession>A0A1Q9C0S1</accession>